<dbReference type="EMBL" id="CANL01000002">
    <property type="protein sequence ID" value="CCM62278.1"/>
    <property type="molecule type" value="Genomic_DNA"/>
</dbReference>
<comment type="function">
    <text evidence="1">RNaseP catalyzes the removal of the 5'-leader sequence from pre-tRNA to produce the mature 5'-terminus. It can also cleave other RNA substrates such as 4.5S RNA. The protein component plays an auxiliary but essential role in vivo by binding to the 5'-leader sequence and broadening the substrate specificity of the ribozyme.</text>
</comment>
<organism evidence="7 8">
    <name type="scientific">Candidatus Neomicrothrix parvicella RN1</name>
    <dbReference type="NCBI Taxonomy" id="1229780"/>
    <lineage>
        <taxon>Bacteria</taxon>
        <taxon>Bacillati</taxon>
        <taxon>Actinomycetota</taxon>
        <taxon>Acidimicrobiia</taxon>
        <taxon>Acidimicrobiales</taxon>
        <taxon>Microthrixaceae</taxon>
        <taxon>Candidatus Neomicrothrix</taxon>
    </lineage>
</organism>
<evidence type="ECO:0000256" key="5">
    <source>
        <dbReference type="ARBA" id="ARBA00022801"/>
    </source>
</evidence>
<dbReference type="InterPro" id="IPR014721">
    <property type="entry name" value="Ribsml_uS5_D2-typ_fold_subgr"/>
</dbReference>
<evidence type="ECO:0000256" key="4">
    <source>
        <dbReference type="ARBA" id="ARBA00022759"/>
    </source>
</evidence>
<evidence type="ECO:0000256" key="1">
    <source>
        <dbReference type="ARBA" id="ARBA00002663"/>
    </source>
</evidence>
<comment type="caution">
    <text evidence="7">The sequence shown here is derived from an EMBL/GenBank/DDBJ whole genome shotgun (WGS) entry which is preliminary data.</text>
</comment>
<dbReference type="InterPro" id="IPR020568">
    <property type="entry name" value="Ribosomal_Su5_D2-typ_SF"/>
</dbReference>
<keyword evidence="8" id="KW-1185">Reference proteome</keyword>
<dbReference type="GO" id="GO:0008033">
    <property type="term" value="P:tRNA processing"/>
    <property type="evidence" value="ECO:0007669"/>
    <property type="project" value="UniProtKB-KW"/>
</dbReference>
<dbReference type="GO" id="GO:0004526">
    <property type="term" value="F:ribonuclease P activity"/>
    <property type="evidence" value="ECO:0007669"/>
    <property type="project" value="InterPro"/>
</dbReference>
<dbReference type="Gene3D" id="3.30.230.10">
    <property type="match status" value="1"/>
</dbReference>
<dbReference type="GO" id="GO:0000049">
    <property type="term" value="F:tRNA binding"/>
    <property type="evidence" value="ECO:0007669"/>
    <property type="project" value="InterPro"/>
</dbReference>
<dbReference type="HOGENOM" id="CLU_2583198_0_0_11"/>
<dbReference type="InterPro" id="IPR020539">
    <property type="entry name" value="RNase_P_CS"/>
</dbReference>
<dbReference type="InterPro" id="IPR000100">
    <property type="entry name" value="RNase_P"/>
</dbReference>
<keyword evidence="4" id="KW-0255">Endonuclease</keyword>
<dbReference type="SUPFAM" id="SSF54211">
    <property type="entry name" value="Ribosomal protein S5 domain 2-like"/>
    <property type="match status" value="1"/>
</dbReference>
<evidence type="ECO:0000256" key="2">
    <source>
        <dbReference type="ARBA" id="ARBA00022694"/>
    </source>
</evidence>
<keyword evidence="3" id="KW-0540">Nuclease</keyword>
<keyword evidence="5" id="KW-0378">Hydrolase</keyword>
<dbReference type="AlphaFoldDB" id="R4YWF4"/>
<name>R4YWF4_9ACTN</name>
<dbReference type="Pfam" id="PF00825">
    <property type="entry name" value="Ribonuclease_P"/>
    <property type="match status" value="1"/>
</dbReference>
<evidence type="ECO:0000313" key="8">
    <source>
        <dbReference type="Proteomes" id="UP000018291"/>
    </source>
</evidence>
<dbReference type="PROSITE" id="PS00648">
    <property type="entry name" value="RIBONUCLEASE_P"/>
    <property type="match status" value="1"/>
</dbReference>
<sequence>MAFALGKRLGPAVTRNRVRRRLRHLMADAERRGTLVTKDYLIVGGPAISNLSFDELSTHLNNALTSAERSVQGTRRHSPG</sequence>
<dbReference type="STRING" id="1229780.BN381_100165"/>
<keyword evidence="6" id="KW-0694">RNA-binding</keyword>
<reference evidence="7 8" key="1">
    <citation type="journal article" date="2013" name="ISME J.">
        <title>Metabolic model for the filamentous 'Candidatus Microthrix parvicella' based on genomic and metagenomic analyses.</title>
        <authorList>
            <person name="Jon McIlroy S."/>
            <person name="Kristiansen R."/>
            <person name="Albertsen M."/>
            <person name="Michael Karst S."/>
            <person name="Rossetti S."/>
            <person name="Lund Nielsen J."/>
            <person name="Tandoi V."/>
            <person name="James Seviour R."/>
            <person name="Nielsen P.H."/>
        </authorList>
    </citation>
    <scope>NUCLEOTIDE SEQUENCE [LARGE SCALE GENOMIC DNA]</scope>
    <source>
        <strain evidence="7 8">RN1</strain>
    </source>
</reference>
<protein>
    <submittedName>
        <fullName evidence="7">Uncharacterized protein</fullName>
    </submittedName>
</protein>
<keyword evidence="2" id="KW-0819">tRNA processing</keyword>
<gene>
    <name evidence="7" type="ORF">BN381_100165</name>
</gene>
<evidence type="ECO:0000313" key="7">
    <source>
        <dbReference type="EMBL" id="CCM62278.1"/>
    </source>
</evidence>
<accession>R4YWF4</accession>
<proteinExistence type="predicted"/>
<dbReference type="Proteomes" id="UP000018291">
    <property type="component" value="Unassembled WGS sequence"/>
</dbReference>
<evidence type="ECO:0000256" key="3">
    <source>
        <dbReference type="ARBA" id="ARBA00022722"/>
    </source>
</evidence>
<evidence type="ECO:0000256" key="6">
    <source>
        <dbReference type="ARBA" id="ARBA00022884"/>
    </source>
</evidence>